<comment type="catalytic activity">
    <reaction evidence="3">
        <text>alpha-L-fucose = beta-L-fucose</text>
        <dbReference type="Rhea" id="RHEA:25580"/>
        <dbReference type="ChEBI" id="CHEBI:42548"/>
        <dbReference type="ChEBI" id="CHEBI:42589"/>
        <dbReference type="EC" id="5.1.3.29"/>
    </reaction>
</comment>
<keyword evidence="2" id="KW-0413">Isomerase</keyword>
<reference evidence="4 5" key="2">
    <citation type="submission" date="2020-03" db="EMBL/GenBank/DDBJ databases">
        <title>Kangsaoukella pontilimi gen. nov., sp. nov., a new member of the family Rhodobacteraceae isolated from a tidal mudflat.</title>
        <authorList>
            <person name="Kim I.S."/>
        </authorList>
    </citation>
    <scope>NUCLEOTIDE SEQUENCE [LARGE SCALE GENOMIC DNA]</scope>
    <source>
        <strain evidence="4 5">GH1-50</strain>
    </source>
</reference>
<dbReference type="InterPro" id="IPR023750">
    <property type="entry name" value="RbsD-like_sf"/>
</dbReference>
<dbReference type="GO" id="GO:0006004">
    <property type="term" value="P:fucose metabolic process"/>
    <property type="evidence" value="ECO:0007669"/>
    <property type="project" value="TreeGrafter"/>
</dbReference>
<dbReference type="RefSeq" id="WP_160765065.1">
    <property type="nucleotide sequence ID" value="NZ_WUPT01000002.1"/>
</dbReference>
<dbReference type="InterPro" id="IPR007721">
    <property type="entry name" value="RbsD_FucU"/>
</dbReference>
<dbReference type="EMBL" id="WUPT01000002">
    <property type="protein sequence ID" value="MXQ09216.1"/>
    <property type="molecule type" value="Genomic_DNA"/>
</dbReference>
<accession>A0A7C9MHT8</accession>
<name>A0A7C9MHT8_9RHOB</name>
<dbReference type="PANTHER" id="PTHR31690">
    <property type="entry name" value="FUCOSE MUTAROTASE"/>
    <property type="match status" value="1"/>
</dbReference>
<evidence type="ECO:0000313" key="4">
    <source>
        <dbReference type="EMBL" id="MXQ09216.1"/>
    </source>
</evidence>
<comment type="catalytic activity">
    <reaction evidence="1">
        <text>beta-D-ribopyranose = beta-D-ribofuranose</text>
        <dbReference type="Rhea" id="RHEA:25432"/>
        <dbReference type="ChEBI" id="CHEBI:27476"/>
        <dbReference type="ChEBI" id="CHEBI:47002"/>
        <dbReference type="EC" id="5.4.99.62"/>
    </reaction>
</comment>
<dbReference type="PANTHER" id="PTHR31690:SF4">
    <property type="entry name" value="FUCOSE MUTAROTASE"/>
    <property type="match status" value="1"/>
</dbReference>
<dbReference type="GO" id="GO:0036373">
    <property type="term" value="F:L-fucose mutarotase activity"/>
    <property type="evidence" value="ECO:0007669"/>
    <property type="project" value="UniProtKB-EC"/>
</dbReference>
<dbReference type="Proteomes" id="UP000480350">
    <property type="component" value="Unassembled WGS sequence"/>
</dbReference>
<gene>
    <name evidence="4" type="ORF">GQ651_15325</name>
</gene>
<evidence type="ECO:0000256" key="1">
    <source>
        <dbReference type="ARBA" id="ARBA00000223"/>
    </source>
</evidence>
<dbReference type="AlphaFoldDB" id="A0A7C9MHT8"/>
<proteinExistence type="predicted"/>
<comment type="caution">
    <text evidence="4">The sequence shown here is derived from an EMBL/GenBank/DDBJ whole genome shotgun (WGS) entry which is preliminary data.</text>
</comment>
<dbReference type="Pfam" id="PF05025">
    <property type="entry name" value="RbsD_FucU"/>
    <property type="match status" value="1"/>
</dbReference>
<dbReference type="GO" id="GO:0062193">
    <property type="term" value="F:D-ribose pyranase activity"/>
    <property type="evidence" value="ECO:0007669"/>
    <property type="project" value="UniProtKB-EC"/>
</dbReference>
<dbReference type="SUPFAM" id="SSF102546">
    <property type="entry name" value="RbsD-like"/>
    <property type="match status" value="1"/>
</dbReference>
<sequence length="147" mass="16020">MLLGIDARMTPDLLSCLARMGHGDEIALVDSNYPAASTAAHCVIREPIQLTGLDAAEAARLITSVMPLDPFVPHCALRMEVDGQPDEVTDVHRAVFDIIEERMPEGAGTASIERQDYYAHARTCFAVVQCSEARAFGCFILRKGVVF</sequence>
<evidence type="ECO:0000256" key="3">
    <source>
        <dbReference type="ARBA" id="ARBA00036324"/>
    </source>
</evidence>
<dbReference type="GO" id="GO:0042806">
    <property type="term" value="F:fucose binding"/>
    <property type="evidence" value="ECO:0007669"/>
    <property type="project" value="TreeGrafter"/>
</dbReference>
<keyword evidence="5" id="KW-1185">Reference proteome</keyword>
<dbReference type="InterPro" id="IPR050443">
    <property type="entry name" value="RbsD/FucU_mutarotase"/>
</dbReference>
<organism evidence="4 5">
    <name type="scientific">Kangsaoukella pontilimi</name>
    <dbReference type="NCBI Taxonomy" id="2691042"/>
    <lineage>
        <taxon>Bacteria</taxon>
        <taxon>Pseudomonadati</taxon>
        <taxon>Pseudomonadota</taxon>
        <taxon>Alphaproteobacteria</taxon>
        <taxon>Rhodobacterales</taxon>
        <taxon>Paracoccaceae</taxon>
        <taxon>Kangsaoukella</taxon>
    </lineage>
</organism>
<evidence type="ECO:0000256" key="2">
    <source>
        <dbReference type="ARBA" id="ARBA00023235"/>
    </source>
</evidence>
<protein>
    <submittedName>
        <fullName evidence="4">Ribose ABC transporter</fullName>
    </submittedName>
</protein>
<dbReference type="Gene3D" id="3.40.1650.10">
    <property type="entry name" value="RbsD-like domain"/>
    <property type="match status" value="1"/>
</dbReference>
<reference evidence="4 5" key="1">
    <citation type="submission" date="2019-12" db="EMBL/GenBank/DDBJ databases">
        <authorList>
            <person name="Lee S.D."/>
        </authorList>
    </citation>
    <scope>NUCLEOTIDE SEQUENCE [LARGE SCALE GENOMIC DNA]</scope>
    <source>
        <strain evidence="4 5">GH1-50</strain>
    </source>
</reference>
<evidence type="ECO:0000313" key="5">
    <source>
        <dbReference type="Proteomes" id="UP000480350"/>
    </source>
</evidence>